<comment type="subcellular location">
    <subcellularLocation>
        <location evidence="1">Membrane</location>
        <topology evidence="1">Single-pass membrane protein</topology>
    </subcellularLocation>
</comment>
<dbReference type="InterPro" id="IPR002165">
    <property type="entry name" value="Plexin_repeat"/>
</dbReference>
<gene>
    <name evidence="15 16 17 18" type="primary">LOC106469404</name>
</gene>
<evidence type="ECO:0000256" key="4">
    <source>
        <dbReference type="ARBA" id="ARBA00022782"/>
    </source>
</evidence>
<keyword evidence="3" id="KW-0677">Repeat</keyword>
<dbReference type="RefSeq" id="XP_022253628.1">
    <property type="nucleotide sequence ID" value="XM_022397920.1"/>
</dbReference>
<reference evidence="15 16" key="1">
    <citation type="submission" date="2025-05" db="UniProtKB">
        <authorList>
            <consortium name="RefSeq"/>
        </authorList>
    </citation>
    <scope>IDENTIFICATION</scope>
    <source>
        <tissue evidence="15 16">Muscle</tissue>
    </source>
</reference>
<evidence type="ECO:0000256" key="8">
    <source>
        <dbReference type="ARBA" id="ARBA00023157"/>
    </source>
</evidence>
<dbReference type="InterPro" id="IPR016201">
    <property type="entry name" value="PSI"/>
</dbReference>
<evidence type="ECO:0000313" key="15">
    <source>
        <dbReference type="RefSeq" id="XP_013785348.1"/>
    </source>
</evidence>
<dbReference type="Gene3D" id="2.130.10.10">
    <property type="entry name" value="YVTN repeat-like/Quinoprotein amine dehydrogenase"/>
    <property type="match status" value="1"/>
</dbReference>
<evidence type="ECO:0000313" key="14">
    <source>
        <dbReference type="Proteomes" id="UP000694941"/>
    </source>
</evidence>
<dbReference type="InterPro" id="IPR057563">
    <property type="entry name" value="Sema5A/B-like_TSP-1"/>
</dbReference>
<evidence type="ECO:0000256" key="6">
    <source>
        <dbReference type="ARBA" id="ARBA00022989"/>
    </source>
</evidence>
<accession>A0ABM1TCM2</accession>
<evidence type="ECO:0000256" key="12">
    <source>
        <dbReference type="SAM" id="SignalP"/>
    </source>
</evidence>
<dbReference type="SUPFAM" id="SSF103575">
    <property type="entry name" value="Plexin repeat"/>
    <property type="match status" value="1"/>
</dbReference>
<dbReference type="InterPro" id="IPR036383">
    <property type="entry name" value="TSP1_rpt_sf"/>
</dbReference>
<dbReference type="Pfam" id="PF23260">
    <property type="entry name" value="TSP1_2"/>
    <property type="match status" value="1"/>
</dbReference>
<evidence type="ECO:0000256" key="11">
    <source>
        <dbReference type="SAM" id="Phobius"/>
    </source>
</evidence>
<evidence type="ECO:0000256" key="3">
    <source>
        <dbReference type="ARBA" id="ARBA00022737"/>
    </source>
</evidence>
<dbReference type="InterPro" id="IPR001627">
    <property type="entry name" value="Semap_dom"/>
</dbReference>
<dbReference type="GeneID" id="106469404"/>
<comment type="caution">
    <text evidence="10">Lacks conserved residue(s) required for the propagation of feature annotation.</text>
</comment>
<keyword evidence="14" id="KW-1185">Reference proteome</keyword>
<dbReference type="Gene3D" id="3.30.1680.10">
    <property type="entry name" value="ligand-binding face of the semaphorins, domain 2"/>
    <property type="match status" value="1"/>
</dbReference>
<dbReference type="InterPro" id="IPR027231">
    <property type="entry name" value="Semaphorin"/>
</dbReference>
<keyword evidence="5" id="KW-0524">Neurogenesis</keyword>
<evidence type="ECO:0000256" key="7">
    <source>
        <dbReference type="ARBA" id="ARBA00023136"/>
    </source>
</evidence>
<dbReference type="PROSITE" id="PS51004">
    <property type="entry name" value="SEMA"/>
    <property type="match status" value="1"/>
</dbReference>
<dbReference type="Pfam" id="PF01403">
    <property type="entry name" value="Sema"/>
    <property type="match status" value="1"/>
</dbReference>
<dbReference type="Gene3D" id="2.20.100.10">
    <property type="entry name" value="Thrombospondin type-1 (TSP1) repeat"/>
    <property type="match status" value="4"/>
</dbReference>
<dbReference type="PRINTS" id="PR01705">
    <property type="entry name" value="TSP1REPEAT"/>
</dbReference>
<dbReference type="PROSITE" id="PS50092">
    <property type="entry name" value="TSP1"/>
    <property type="match status" value="4"/>
</dbReference>
<evidence type="ECO:0000313" key="17">
    <source>
        <dbReference type="RefSeq" id="XP_022253627.1"/>
    </source>
</evidence>
<dbReference type="RefSeq" id="XP_013785348.1">
    <property type="nucleotide sequence ID" value="XM_013929894.2"/>
</dbReference>
<dbReference type="SUPFAM" id="SSF82895">
    <property type="entry name" value="TSP-1 type 1 repeat"/>
    <property type="match status" value="3"/>
</dbReference>
<protein>
    <submittedName>
        <fullName evidence="15 16">Semaphorin-5B-like</fullName>
    </submittedName>
</protein>
<keyword evidence="12" id="KW-0732">Signal</keyword>
<organism evidence="14 18">
    <name type="scientific">Limulus polyphemus</name>
    <name type="common">Atlantic horseshoe crab</name>
    <dbReference type="NCBI Taxonomy" id="6850"/>
    <lineage>
        <taxon>Eukaryota</taxon>
        <taxon>Metazoa</taxon>
        <taxon>Ecdysozoa</taxon>
        <taxon>Arthropoda</taxon>
        <taxon>Chelicerata</taxon>
        <taxon>Merostomata</taxon>
        <taxon>Xiphosura</taxon>
        <taxon>Limulidae</taxon>
        <taxon>Limulus</taxon>
    </lineage>
</organism>
<keyword evidence="6 11" id="KW-1133">Transmembrane helix</keyword>
<dbReference type="SUPFAM" id="SSF101912">
    <property type="entry name" value="Sema domain"/>
    <property type="match status" value="1"/>
</dbReference>
<dbReference type="PANTHER" id="PTHR11036">
    <property type="entry name" value="SEMAPHORIN"/>
    <property type="match status" value="1"/>
</dbReference>
<feature type="signal peptide" evidence="12">
    <location>
        <begin position="1"/>
        <end position="39"/>
    </location>
</feature>
<dbReference type="InterPro" id="IPR036352">
    <property type="entry name" value="Semap_dom_sf"/>
</dbReference>
<dbReference type="PANTHER" id="PTHR11036:SF79">
    <property type="entry name" value="SEMAPHORIN 5C, ISOFORM A"/>
    <property type="match status" value="1"/>
</dbReference>
<evidence type="ECO:0000256" key="9">
    <source>
        <dbReference type="ARBA" id="ARBA00023180"/>
    </source>
</evidence>
<dbReference type="Pfam" id="PF01437">
    <property type="entry name" value="PSI"/>
    <property type="match status" value="1"/>
</dbReference>
<feature type="domain" description="Sema" evidence="13">
    <location>
        <begin position="51"/>
        <end position="495"/>
    </location>
</feature>
<dbReference type="RefSeq" id="XP_022253626.1">
    <property type="nucleotide sequence ID" value="XM_022397918.1"/>
</dbReference>
<dbReference type="Pfam" id="PF00090">
    <property type="entry name" value="TSP_1"/>
    <property type="match status" value="4"/>
</dbReference>
<name>A0ABM1TCM2_LIMPO</name>
<dbReference type="InterPro" id="IPR015943">
    <property type="entry name" value="WD40/YVTN_repeat-like_dom_sf"/>
</dbReference>
<evidence type="ECO:0000313" key="16">
    <source>
        <dbReference type="RefSeq" id="XP_022253626.1"/>
    </source>
</evidence>
<evidence type="ECO:0000256" key="2">
    <source>
        <dbReference type="ARBA" id="ARBA00022692"/>
    </source>
</evidence>
<evidence type="ECO:0000256" key="5">
    <source>
        <dbReference type="ARBA" id="ARBA00022902"/>
    </source>
</evidence>
<evidence type="ECO:0000256" key="10">
    <source>
        <dbReference type="PROSITE-ProRule" id="PRU00352"/>
    </source>
</evidence>
<sequence>MTMLSDAVLSDFYPPLRCGYRNILLLLLTLLALQSLGLSNRVSSSAEIQDFSLISYQELLQTNINRFSQVGVKRFSELLFDVSRYQLIVGARDYLFRFSLDKLKKIEEAHLPSLESRIRECLLKGQSVEDCRNFIKVLLSYNDKIFVCGTNAFSPECYWRDIQSLSSVYEKVPGIAKCPHNPNDNISALLTMDGDYYIASALDFSSRDSAIYRAMGKVPYIRTVQYDGKWLSEPNFVASYEIGSFVYFFFRESAVEYMNCGKKIYSRVGRVCKNDRGGQFMLKDNWTTFLKARLNCSVPGKYPFYFDELKSLHYVESNRLFYGIFTTPEIGIYGSAVCVFNLTDIERAFEGPFKYQETPKSQWERHNGPHKHFRCETPGSSQHLVDADRFKLMDDAVQASYSRPVYMAEFERFSKVVVDVVPTKFSEGIHVLFVVTLEGIIKKLILVPKTNQACIIEVIHVFPPNSTEQIISMKLLTDTSSLYVGTETELMSIPLHRCERFKDKNSCLNSMDPYCGWNRHELQCTTAPYRSPHSSFWEQSPTGCPNKVIPVHGGWSQWSSWFQCEQSGKGPSSDWCLCRDRTCTNPSPKNGGEQCSGRKIQVSNCTQNGQWTLWSAWSACSQSCGLALKTRRRYCGNPSPAHGGRICLGPEMEDTHCSTNPPCPGPSVPPVDGKWSKWSAWSECNVKCGGGYQVRHRKCNNPSPKNGGLECIGCATQKQECNLQKCDEIRKVSRWSPWLRLNNTKDGYFEQRFRFICRASVLSEDLIRIGHMKTEERFCLYDTQTCFDPAYINNDGDVAAWLEWSEWSSCSSSCGGGVQVRERNCSTPHPFRSGLNCEGDQRMERPCNVQDCKDGWKEWSVWSLCDPKNEQHRQRRCNGITPQSGHCMGRTKETRLCIPGQSGLQILQVTLKDSGISKAKVVGFCVGSFLTGVFAAFIVTYLIMRKRQCNGERLYSRKNENRNVYVPSENSSNSMEPGSLPEKICLRDCSVKRNSGLRTPIHADHNF</sequence>
<dbReference type="Proteomes" id="UP000694941">
    <property type="component" value="Unplaced"/>
</dbReference>
<keyword evidence="4" id="KW-0221">Differentiation</keyword>
<dbReference type="SMART" id="SM00423">
    <property type="entry name" value="PSI"/>
    <property type="match status" value="1"/>
</dbReference>
<keyword evidence="7 11" id="KW-0472">Membrane</keyword>
<evidence type="ECO:0000256" key="1">
    <source>
        <dbReference type="ARBA" id="ARBA00004167"/>
    </source>
</evidence>
<dbReference type="SMART" id="SM00209">
    <property type="entry name" value="TSP1"/>
    <property type="match status" value="4"/>
</dbReference>
<feature type="chain" id="PRO_5045023241" evidence="12">
    <location>
        <begin position="40"/>
        <end position="1007"/>
    </location>
</feature>
<feature type="transmembrane region" description="Helical" evidence="11">
    <location>
        <begin position="921"/>
        <end position="944"/>
    </location>
</feature>
<dbReference type="InterPro" id="IPR000884">
    <property type="entry name" value="TSP1_rpt"/>
</dbReference>
<evidence type="ECO:0000313" key="18">
    <source>
        <dbReference type="RefSeq" id="XP_022253628.1"/>
    </source>
</evidence>
<evidence type="ECO:0000259" key="13">
    <source>
        <dbReference type="PROSITE" id="PS51004"/>
    </source>
</evidence>
<dbReference type="RefSeq" id="XP_022253627.1">
    <property type="nucleotide sequence ID" value="XM_022397919.1"/>
</dbReference>
<keyword evidence="9" id="KW-0325">Glycoprotein</keyword>
<keyword evidence="2 11" id="KW-0812">Transmembrane</keyword>
<proteinExistence type="predicted"/>
<dbReference type="SMART" id="SM00630">
    <property type="entry name" value="Sema"/>
    <property type="match status" value="1"/>
</dbReference>
<keyword evidence="8" id="KW-1015">Disulfide bond</keyword>